<accession>Q0G716</accession>
<protein>
    <submittedName>
        <fullName evidence="2">Uncharacterized protein</fullName>
    </submittedName>
</protein>
<dbReference type="AlphaFoldDB" id="Q0G716"/>
<feature type="region of interest" description="Disordered" evidence="1">
    <location>
        <begin position="1"/>
        <end position="32"/>
    </location>
</feature>
<keyword evidence="3" id="KW-1185">Reference proteome</keyword>
<gene>
    <name evidence="2" type="ORF">FP2506_06901</name>
</gene>
<evidence type="ECO:0000313" key="3">
    <source>
        <dbReference type="Proteomes" id="UP000004310"/>
    </source>
</evidence>
<dbReference type="EMBL" id="AATP01000001">
    <property type="protein sequence ID" value="EAU42548.1"/>
    <property type="molecule type" value="Genomic_DNA"/>
</dbReference>
<reference evidence="2 3" key="1">
    <citation type="journal article" date="2010" name="J. Bacteriol.">
        <title>Genome sequence of Fulvimarina pelagi HTCC2506T, a Mn(II)-oxidizing alphaproteobacterium possessing an aerobic anoxygenic photosynthetic gene cluster and Xanthorhodopsin.</title>
        <authorList>
            <person name="Kang I."/>
            <person name="Oh H.M."/>
            <person name="Lim S.I."/>
            <person name="Ferriera S."/>
            <person name="Giovannoni S.J."/>
            <person name="Cho J.C."/>
        </authorList>
    </citation>
    <scope>NUCLEOTIDE SEQUENCE [LARGE SCALE GENOMIC DNA]</scope>
    <source>
        <strain evidence="2 3">HTCC2506</strain>
    </source>
</reference>
<feature type="compositionally biased region" description="Basic and acidic residues" evidence="1">
    <location>
        <begin position="1"/>
        <end position="11"/>
    </location>
</feature>
<evidence type="ECO:0000256" key="1">
    <source>
        <dbReference type="SAM" id="MobiDB-lite"/>
    </source>
</evidence>
<sequence length="32" mass="3639">MSEENMTDRFARASVEPVHSLTDRFVSTAPTR</sequence>
<evidence type="ECO:0000313" key="2">
    <source>
        <dbReference type="EMBL" id="EAU42548.1"/>
    </source>
</evidence>
<dbReference type="HOGENOM" id="CLU_3389594_0_0_5"/>
<comment type="caution">
    <text evidence="2">The sequence shown here is derived from an EMBL/GenBank/DDBJ whole genome shotgun (WGS) entry which is preliminary data.</text>
</comment>
<dbReference type="Proteomes" id="UP000004310">
    <property type="component" value="Unassembled WGS sequence"/>
</dbReference>
<proteinExistence type="predicted"/>
<organism evidence="2 3">
    <name type="scientific">Fulvimarina pelagi HTCC2506</name>
    <dbReference type="NCBI Taxonomy" id="314231"/>
    <lineage>
        <taxon>Bacteria</taxon>
        <taxon>Pseudomonadati</taxon>
        <taxon>Pseudomonadota</taxon>
        <taxon>Alphaproteobacteria</taxon>
        <taxon>Hyphomicrobiales</taxon>
        <taxon>Aurantimonadaceae</taxon>
        <taxon>Fulvimarina</taxon>
    </lineage>
</organism>
<name>Q0G716_9HYPH</name>